<organism evidence="4 5">
    <name type="scientific">Drosophila madeirensis</name>
    <name type="common">Fruit fly</name>
    <dbReference type="NCBI Taxonomy" id="30013"/>
    <lineage>
        <taxon>Eukaryota</taxon>
        <taxon>Metazoa</taxon>
        <taxon>Ecdysozoa</taxon>
        <taxon>Arthropoda</taxon>
        <taxon>Hexapoda</taxon>
        <taxon>Insecta</taxon>
        <taxon>Pterygota</taxon>
        <taxon>Neoptera</taxon>
        <taxon>Endopterygota</taxon>
        <taxon>Diptera</taxon>
        <taxon>Brachycera</taxon>
        <taxon>Muscomorpha</taxon>
        <taxon>Ephydroidea</taxon>
        <taxon>Drosophilidae</taxon>
        <taxon>Drosophila</taxon>
        <taxon>Sophophora</taxon>
    </lineage>
</organism>
<dbReference type="Proteomes" id="UP001500889">
    <property type="component" value="Chromosome O"/>
</dbReference>
<dbReference type="EMBL" id="AP029263">
    <property type="protein sequence ID" value="BFF90554.1"/>
    <property type="molecule type" value="Genomic_DNA"/>
</dbReference>
<dbReference type="AlphaFoldDB" id="A0AAU9F0L0"/>
<dbReference type="InterPro" id="IPR031992">
    <property type="entry name" value="DUF4788"/>
</dbReference>
<name>A0AAU9F0L0_DROMD</name>
<protein>
    <submittedName>
        <fullName evidence="4">Uncharacterized protein</fullName>
    </submittedName>
</protein>
<feature type="compositionally biased region" description="Basic residues" evidence="1">
    <location>
        <begin position="694"/>
        <end position="703"/>
    </location>
</feature>
<feature type="domain" description="DUF4788" evidence="3">
    <location>
        <begin position="10"/>
        <end position="240"/>
    </location>
</feature>
<evidence type="ECO:0000313" key="5">
    <source>
        <dbReference type="Proteomes" id="UP001500889"/>
    </source>
</evidence>
<reference evidence="4 5" key="1">
    <citation type="submission" date="2024-02" db="EMBL/GenBank/DDBJ databases">
        <title>A chromosome-level genome assembly of Drosophila madeirensis, a fruit fly species endemic to Madeira island.</title>
        <authorList>
            <person name="Tomihara K."/>
            <person name="Llopart A."/>
            <person name="Yamamoto D."/>
        </authorList>
    </citation>
    <scope>NUCLEOTIDE SEQUENCE [LARGE SCALE GENOMIC DNA]</scope>
    <source>
        <strain evidence="4 5">RF1</strain>
    </source>
</reference>
<evidence type="ECO:0000259" key="2">
    <source>
        <dbReference type="Pfam" id="PF16003"/>
    </source>
</evidence>
<feature type="domain" description="DUF4776" evidence="2">
    <location>
        <begin position="288"/>
        <end position="735"/>
    </location>
</feature>
<dbReference type="InterPro" id="IPR031949">
    <property type="entry name" value="DUF4776"/>
</dbReference>
<evidence type="ECO:0000313" key="4">
    <source>
        <dbReference type="EMBL" id="BFF90554.1"/>
    </source>
</evidence>
<accession>A0AAU9F0L0</accession>
<dbReference type="Pfam" id="PF16032">
    <property type="entry name" value="DUF4788"/>
    <property type="match status" value="1"/>
</dbReference>
<keyword evidence="5" id="KW-1185">Reference proteome</keyword>
<dbReference type="PANTHER" id="PTHR39079:SF1">
    <property type="entry name" value="GH11706P-RELATED"/>
    <property type="match status" value="1"/>
</dbReference>
<dbReference type="Pfam" id="PF16003">
    <property type="entry name" value="DUF4776"/>
    <property type="match status" value="1"/>
</dbReference>
<gene>
    <name evidence="4" type="ORF">DMAD_09056</name>
</gene>
<evidence type="ECO:0000256" key="1">
    <source>
        <dbReference type="SAM" id="MobiDB-lite"/>
    </source>
</evidence>
<proteinExistence type="predicted"/>
<feature type="region of interest" description="Disordered" evidence="1">
    <location>
        <begin position="684"/>
        <end position="720"/>
    </location>
</feature>
<dbReference type="PANTHER" id="PTHR39079">
    <property type="entry name" value="FI08034P-RELATED"/>
    <property type="match status" value="1"/>
</dbReference>
<sequence length="823" mass="93119">MAVNFLCDIVVCHLELPHTEIREPKHLQVAMHFGKVPLSLTASCINVREFTPTSQTEFKDSAKALKETLEANGLPITVRLAASTLGSGKVEIPQDFTDRISEQMGDVMFGGSCELKNRGGIVGTVEVMLRLTIKCEDPKIEPDTGSKRRPTCVNLGPSINQQDIMFMIGSPERCEIPSDPCDDQLEPETGDERLELDLSRYRSSRLNSRVDYDEPEPQEKSYFGRLRQLTDQYGGIIQSVVDRVKDLKPSPCMVRRLEEDLPSRRMSVHTQEERTIPVPLGDAEELGVKPTRFCPVCLHAMSWLPKYAACHSCGTKPMPVLGQRHTVELTADKIIEEQLRKGKANSENEDFCHDPCDKKKQQMGGAGDGDGVGCRASCCTCTSVKKCVRCRIRKLCEDLFQPQEKTENECPKPQTGQDFAVITGPPENCRPYLTRVFSELINLYQINAARKAKELKARCTQSMPTMPRPSKRKLEEEQAATAMHRGVSVGALEERHKSGHKKCLSGERVVPRRHGWGWMNTDEARKHGWRPGVIARSTSRVMKFFLDQEAHRSGFSVCRELEEKNKEMELQSQSVLNVCKRNHEIFVTLRPLSTLGVKQHPITVRIVKSELARALSELKRHLKAKGFEKCTCHKTLMLCTCRSPREKRLLERAIDRECRRRFIEPCADRLILTDTSDSEMEFEFDVTPPAGTHRQSRRKKRTFNHGTQTSKKDEAPPPPLYPIQQSPYWRAFDCGVGERYMGTAFGDHLETAFEDGVFGYLGGGQHGEAPTRRHPRVWGTNPGAPLRLGRGRNEDNFNRFSGTAWRGLARRVIRKMRIAAKNK</sequence>
<evidence type="ECO:0000259" key="3">
    <source>
        <dbReference type="Pfam" id="PF16032"/>
    </source>
</evidence>